<dbReference type="SUPFAM" id="SSF75620">
    <property type="entry name" value="Release factor"/>
    <property type="match status" value="1"/>
</dbReference>
<dbReference type="Proteomes" id="UP000220158">
    <property type="component" value="Chromosome 13"/>
</dbReference>
<feature type="domain" description="Peptide chain release factor" evidence="5">
    <location>
        <begin position="41"/>
        <end position="163"/>
    </location>
</feature>
<evidence type="ECO:0000256" key="1">
    <source>
        <dbReference type="ARBA" id="ARBA00010835"/>
    </source>
</evidence>
<evidence type="ECO:0000256" key="2">
    <source>
        <dbReference type="ARBA" id="ARBA00022481"/>
    </source>
</evidence>
<dbReference type="Gene3D" id="3.30.160.20">
    <property type="match status" value="1"/>
</dbReference>
<dbReference type="EMBL" id="LN835308">
    <property type="protein sequence ID" value="CRH03867.1"/>
    <property type="molecule type" value="Genomic_DNA"/>
</dbReference>
<keyword evidence="2" id="KW-0488">Methylation</keyword>
<evidence type="ECO:0000313" key="6">
    <source>
        <dbReference type="EMBL" id="CRH03867.1"/>
    </source>
</evidence>
<dbReference type="GO" id="GO:0005737">
    <property type="term" value="C:cytoplasm"/>
    <property type="evidence" value="ECO:0007669"/>
    <property type="project" value="UniProtKB-ARBA"/>
</dbReference>
<keyword evidence="3" id="KW-0648">Protein biosynthesis</keyword>
<dbReference type="RefSeq" id="XP_028535873.1">
    <property type="nucleotide sequence ID" value="XM_028678759.1"/>
</dbReference>
<dbReference type="Gene3D" id="3.30.70.1660">
    <property type="match status" value="1"/>
</dbReference>
<dbReference type="PANTHER" id="PTHR43804:SF7">
    <property type="entry name" value="LD18447P"/>
    <property type="match status" value="1"/>
</dbReference>
<evidence type="ECO:0000259" key="5">
    <source>
        <dbReference type="Pfam" id="PF03462"/>
    </source>
</evidence>
<dbReference type="InterPro" id="IPR000352">
    <property type="entry name" value="Pep_chain_release_fac_I"/>
</dbReference>
<dbReference type="PANTHER" id="PTHR43804">
    <property type="entry name" value="LD18447P"/>
    <property type="match status" value="1"/>
</dbReference>
<dbReference type="InterPro" id="IPR005139">
    <property type="entry name" value="PCRF"/>
</dbReference>
<dbReference type="Pfam" id="PF03462">
    <property type="entry name" value="PCRF"/>
    <property type="match status" value="1"/>
</dbReference>
<dbReference type="VEuPathDB" id="PlasmoDB:PRELSG_1322500"/>
<dbReference type="InterPro" id="IPR045853">
    <property type="entry name" value="Pep_chain_release_fac_I_sf"/>
</dbReference>
<proteinExistence type="inferred from homology"/>
<evidence type="ECO:0000259" key="4">
    <source>
        <dbReference type="Pfam" id="PF00472"/>
    </source>
</evidence>
<feature type="domain" description="Prokaryotic-type class I peptide chain release factors" evidence="4">
    <location>
        <begin position="171"/>
        <end position="280"/>
    </location>
</feature>
<dbReference type="GO" id="GO:0003747">
    <property type="term" value="F:translation release factor activity"/>
    <property type="evidence" value="ECO:0007669"/>
    <property type="project" value="InterPro"/>
</dbReference>
<dbReference type="KEGG" id="prel:PRELSG_1322500"/>
<keyword evidence="7" id="KW-1185">Reference proteome</keyword>
<reference evidence="6 7" key="1">
    <citation type="submission" date="2015-04" db="EMBL/GenBank/DDBJ databases">
        <authorList>
            <consortium name="Pathogen Informatics"/>
        </authorList>
    </citation>
    <scope>NUCLEOTIDE SEQUENCE [LARGE SCALE GENOMIC DNA]</scope>
    <source>
        <strain evidence="6 7">SGS1</strain>
    </source>
</reference>
<dbReference type="GeneID" id="39738158"/>
<gene>
    <name evidence="6" type="ORF">PRELSG_1322500</name>
</gene>
<protein>
    <submittedName>
        <fullName evidence="6">Peptide chain release factor 1, putative</fullName>
    </submittedName>
</protein>
<evidence type="ECO:0000313" key="7">
    <source>
        <dbReference type="Proteomes" id="UP000220158"/>
    </source>
</evidence>
<dbReference type="AlphaFoldDB" id="A0A1J1HD96"/>
<evidence type="ECO:0000256" key="3">
    <source>
        <dbReference type="ARBA" id="ARBA00022917"/>
    </source>
</evidence>
<accession>A0A1J1HD96</accession>
<dbReference type="Pfam" id="PF00472">
    <property type="entry name" value="RF-1"/>
    <property type="match status" value="1"/>
</dbReference>
<organism evidence="6 7">
    <name type="scientific">Plasmodium relictum</name>
    <dbReference type="NCBI Taxonomy" id="85471"/>
    <lineage>
        <taxon>Eukaryota</taxon>
        <taxon>Sar</taxon>
        <taxon>Alveolata</taxon>
        <taxon>Apicomplexa</taxon>
        <taxon>Aconoidasida</taxon>
        <taxon>Haemosporida</taxon>
        <taxon>Plasmodiidae</taxon>
        <taxon>Plasmodium</taxon>
        <taxon>Plasmodium (Haemamoeba)</taxon>
    </lineage>
</organism>
<sequence>MNKIFCIFNFLLCILFHCVYNFYLGQKSIFLKKVIKKKKNILKRKLFHLCIKKKKDHLSENRNLIRIESRPGIGGSEALLWSIQLLNTYRTFAERNKCTVKEVQDICYSLIISSNDNIIINKEGEKINLSLYDLFKNESGIHQVKRIPDNESKDKIHSSTATIAVFIHKDEEIENEINLKNIKVTTFRSSKPGGQNVNKIESGVCILHKPTKIKVECQEERTQELNKKIAMKKLILKLREMKSNENKSLVQNKRVKLIKEGNRSDRIRTYNFFRGYISDHIKKKKIDLIYFEKSKLEYLLNI</sequence>
<dbReference type="OMA" id="LNKKIAM"/>
<dbReference type="OrthoDB" id="2019491at2759"/>
<comment type="similarity">
    <text evidence="1">Belongs to the prokaryotic/mitochondrial release factor family.</text>
</comment>
<name>A0A1J1HD96_PLARL</name>
<dbReference type="InterPro" id="IPR050057">
    <property type="entry name" value="Prokaryotic/Mito_RF"/>
</dbReference>